<keyword evidence="2" id="KW-0444">Lipid biosynthesis</keyword>
<dbReference type="RefSeq" id="WP_122896843.1">
    <property type="nucleotide sequence ID" value="NZ_RHIB01000001.1"/>
</dbReference>
<dbReference type="PANTHER" id="PTHR43616">
    <property type="entry name" value="GLYCEROL DEHYDROGENASE"/>
    <property type="match status" value="1"/>
</dbReference>
<evidence type="ECO:0000256" key="5">
    <source>
        <dbReference type="ARBA" id="ARBA00023002"/>
    </source>
</evidence>
<dbReference type="GO" id="GO:0008654">
    <property type="term" value="P:phospholipid biosynthetic process"/>
    <property type="evidence" value="ECO:0007669"/>
    <property type="project" value="UniProtKB-KW"/>
</dbReference>
<evidence type="ECO:0000313" key="13">
    <source>
        <dbReference type="EMBL" id="RNA69322.1"/>
    </source>
</evidence>
<dbReference type="InterPro" id="IPR016205">
    <property type="entry name" value="Glycerol_DH"/>
</dbReference>
<evidence type="ECO:0000256" key="8">
    <source>
        <dbReference type="ARBA" id="ARBA00023209"/>
    </source>
</evidence>
<feature type="binding site" evidence="12">
    <location>
        <begin position="114"/>
        <end position="117"/>
    </location>
    <ligand>
        <name>NAD(+)</name>
        <dbReference type="ChEBI" id="CHEBI:57540"/>
    </ligand>
</feature>
<evidence type="ECO:0000256" key="3">
    <source>
        <dbReference type="ARBA" id="ARBA00022723"/>
    </source>
</evidence>
<organism evidence="13 14">
    <name type="scientific">Alteribacter keqinensis</name>
    <dbReference type="NCBI Taxonomy" id="2483800"/>
    <lineage>
        <taxon>Bacteria</taxon>
        <taxon>Bacillati</taxon>
        <taxon>Bacillota</taxon>
        <taxon>Bacilli</taxon>
        <taxon>Bacillales</taxon>
        <taxon>Bacillaceae</taxon>
        <taxon>Alteribacter</taxon>
    </lineage>
</organism>
<dbReference type="Gene3D" id="3.40.50.1970">
    <property type="match status" value="1"/>
</dbReference>
<feature type="binding site" evidence="11">
    <location>
        <position position="119"/>
    </location>
    <ligand>
        <name>glycerol</name>
        <dbReference type="ChEBI" id="CHEBI:17754"/>
    </ligand>
</feature>
<dbReference type="InterPro" id="IPR032837">
    <property type="entry name" value="G1PDH"/>
</dbReference>
<evidence type="ECO:0000256" key="6">
    <source>
        <dbReference type="ARBA" id="ARBA00023027"/>
    </source>
</evidence>
<dbReference type="PANTHER" id="PTHR43616:SF5">
    <property type="entry name" value="GLYCEROL DEHYDROGENASE 1"/>
    <property type="match status" value="1"/>
</dbReference>
<dbReference type="GO" id="GO:0016614">
    <property type="term" value="F:oxidoreductase activity, acting on CH-OH group of donors"/>
    <property type="evidence" value="ECO:0007669"/>
    <property type="project" value="InterPro"/>
</dbReference>
<feature type="binding site" evidence="12">
    <location>
        <position position="123"/>
    </location>
    <ligand>
        <name>NAD(+)</name>
        <dbReference type="ChEBI" id="CHEBI:57540"/>
    </ligand>
</feature>
<feature type="binding site" evidence="10">
    <location>
        <position position="261"/>
    </location>
    <ligand>
        <name>glycerol</name>
        <dbReference type="ChEBI" id="CHEBI:17754"/>
    </ligand>
</feature>
<dbReference type="Proteomes" id="UP000278746">
    <property type="component" value="Unassembled WGS sequence"/>
</dbReference>
<dbReference type="EMBL" id="RHIB01000001">
    <property type="protein sequence ID" value="RNA69322.1"/>
    <property type="molecule type" value="Genomic_DNA"/>
</dbReference>
<keyword evidence="4" id="KW-0521">NADP</keyword>
<evidence type="ECO:0000256" key="4">
    <source>
        <dbReference type="ARBA" id="ARBA00022857"/>
    </source>
</evidence>
<evidence type="ECO:0000256" key="11">
    <source>
        <dbReference type="PIRSR" id="PIRSR000112-2"/>
    </source>
</evidence>
<accession>A0A3M7TWP5</accession>
<dbReference type="SUPFAM" id="SSF56796">
    <property type="entry name" value="Dehydroquinate synthase-like"/>
    <property type="match status" value="1"/>
</dbReference>
<evidence type="ECO:0000256" key="2">
    <source>
        <dbReference type="ARBA" id="ARBA00022516"/>
    </source>
</evidence>
<keyword evidence="10" id="KW-0862">Zinc</keyword>
<protein>
    <submittedName>
        <fullName evidence="13">Iron-containing alcohol dehydrogenase</fullName>
    </submittedName>
</protein>
<evidence type="ECO:0000256" key="10">
    <source>
        <dbReference type="PIRSR" id="PIRSR000112-1"/>
    </source>
</evidence>
<evidence type="ECO:0000256" key="12">
    <source>
        <dbReference type="PIRSR" id="PIRSR000112-3"/>
    </source>
</evidence>
<dbReference type="Gene3D" id="1.20.1090.10">
    <property type="entry name" value="Dehydroquinate synthase-like - alpha domain"/>
    <property type="match status" value="1"/>
</dbReference>
<keyword evidence="6 12" id="KW-0520">NAD</keyword>
<keyword evidence="5" id="KW-0560">Oxidoreductase</keyword>
<sequence length="348" mass="38804">MQPTNIAIPSLLEIGYELAFDLDRLLKPFAFTKAVMFFDDFTFSAYEDRVMNSVKEIEIQPKIIKGPKSMLELTEEAFQFSAPDVIIAMGGGTIIDYGKFIASLRKIPFISMPTSPSNDGFSSSTCSLMVKGQKTTIPAHVPFGIIADLNIIKTAPVPFILAGTGDLMSNITALYDWEFESSHKKNQINPFAAMISKKAVNSFVRTPMNDLYHPVFLKELISSLTMGGISTVISGNTAPISGSEHLISHAMDRLLKKPAMHGLQTGLGAYIMAHVQDHRGERMRKVFSRTGFFDYVKTLAIPKSTVEEAVRLSPDIKPERYTYLHDRTYHQRALAFINEDKILKEILV</sequence>
<evidence type="ECO:0000256" key="9">
    <source>
        <dbReference type="ARBA" id="ARBA00023264"/>
    </source>
</evidence>
<dbReference type="PIRSF" id="PIRSF000112">
    <property type="entry name" value="Glycerol_dehydrogenase"/>
    <property type="match status" value="1"/>
</dbReference>
<feature type="binding site" evidence="12">
    <location>
        <begin position="92"/>
        <end position="96"/>
    </location>
    <ligand>
        <name>NAD(+)</name>
        <dbReference type="ChEBI" id="CHEBI:57540"/>
    </ligand>
</feature>
<evidence type="ECO:0000313" key="14">
    <source>
        <dbReference type="Proteomes" id="UP000278746"/>
    </source>
</evidence>
<proteinExistence type="predicted"/>
<comment type="cofactor">
    <cofactor evidence="10">
        <name>Zn(2+)</name>
        <dbReference type="ChEBI" id="CHEBI:29105"/>
    </cofactor>
    <text evidence="10">Binds 1 zinc ion per subunit.</text>
</comment>
<keyword evidence="9" id="KW-1208">Phospholipid metabolism</keyword>
<dbReference type="OrthoDB" id="9763580at2"/>
<dbReference type="AlphaFoldDB" id="A0A3M7TWP5"/>
<dbReference type="GO" id="GO:0046872">
    <property type="term" value="F:metal ion binding"/>
    <property type="evidence" value="ECO:0007669"/>
    <property type="project" value="UniProtKB-KW"/>
</dbReference>
<comment type="caution">
    <text evidence="13">The sequence shown here is derived from an EMBL/GenBank/DDBJ whole genome shotgun (WGS) entry which is preliminary data.</text>
</comment>
<feature type="binding site" evidence="10">
    <location>
        <position position="245"/>
    </location>
    <ligand>
        <name>glycerol</name>
        <dbReference type="ChEBI" id="CHEBI:17754"/>
    </ligand>
</feature>
<evidence type="ECO:0000256" key="7">
    <source>
        <dbReference type="ARBA" id="ARBA00023098"/>
    </source>
</evidence>
<keyword evidence="8" id="KW-0594">Phospholipid biosynthesis</keyword>
<keyword evidence="3 10" id="KW-0479">Metal-binding</keyword>
<keyword evidence="7" id="KW-0443">Lipid metabolism</keyword>
<dbReference type="CDD" id="cd08174">
    <property type="entry name" value="G1PDH-like"/>
    <property type="match status" value="1"/>
</dbReference>
<name>A0A3M7TWP5_9BACI</name>
<keyword evidence="1" id="KW-0963">Cytoplasm</keyword>
<dbReference type="Pfam" id="PF13685">
    <property type="entry name" value="Fe-ADH_2"/>
    <property type="match status" value="1"/>
</dbReference>
<gene>
    <name evidence="13" type="ORF">EBO34_05090</name>
</gene>
<feature type="binding site" evidence="10">
    <location>
        <position position="166"/>
    </location>
    <ligand>
        <name>glycerol</name>
        <dbReference type="ChEBI" id="CHEBI:17754"/>
    </ligand>
</feature>
<keyword evidence="14" id="KW-1185">Reference proteome</keyword>
<reference evidence="13 14" key="1">
    <citation type="submission" date="2018-10" db="EMBL/GenBank/DDBJ databases">
        <title>Bacillus Keqinensis sp. nov., a moderately halophilic bacterium isolated from a saline-alkaline lake.</title>
        <authorList>
            <person name="Wang H."/>
        </authorList>
    </citation>
    <scope>NUCLEOTIDE SEQUENCE [LARGE SCALE GENOMIC DNA]</scope>
    <source>
        <strain evidence="13 14">KQ-3</strain>
    </source>
</reference>
<evidence type="ECO:0000256" key="1">
    <source>
        <dbReference type="ARBA" id="ARBA00022490"/>
    </source>
</evidence>